<dbReference type="Proteomes" id="UP001296706">
    <property type="component" value="Unassembled WGS sequence"/>
</dbReference>
<dbReference type="EMBL" id="JAAXKY010000007">
    <property type="protein sequence ID" value="NMH76333.1"/>
    <property type="molecule type" value="Genomic_DNA"/>
</dbReference>
<evidence type="ECO:0000256" key="3">
    <source>
        <dbReference type="ARBA" id="ARBA00022679"/>
    </source>
</evidence>
<evidence type="ECO:0000256" key="1">
    <source>
        <dbReference type="ARBA" id="ARBA00001933"/>
    </source>
</evidence>
<gene>
    <name evidence="10" type="ORF">HF577_04320</name>
</gene>
<sequence length="403" mass="41520">MTPPAIYLDHAATTPMLDEAVAAMTDAMRRTGNASSLHTAGRRARRAVEESRERIAAAVGARPSEVVFTTGGTESDNLAVKGLYWARRAADPRRIRVLVSAIEHHAVLDSAEWLAHHEGAEVELLEVDEVGRVRPETLRAALARDPARVALVSVMWANNEVGTVNPVRELAAIAHDFDVPFHSDAVQAVGVLPVDFAACGADALTLTGHKLGGPIGVGVLLLGREVALTPLLHGGGQERDVRSGTLDTPAVVSLAAAVEVAATGSARRAATIAGLRDDLVGKILAAVPDATLNGDPGTGVVEGGPSRLPGNAHLSFPGCEGDSLLMLLDAHGIECSTGSACTAGVAQPSHVLLAMGADEATARGSLRFSLGHTSTPADVDAVVAVIGAVVERARRAGQPAAVR</sequence>
<dbReference type="SUPFAM" id="SSF53383">
    <property type="entry name" value="PLP-dependent transferases"/>
    <property type="match status" value="1"/>
</dbReference>
<keyword evidence="11" id="KW-1185">Reference proteome</keyword>
<evidence type="ECO:0000256" key="5">
    <source>
        <dbReference type="ARBA" id="ARBA00022898"/>
    </source>
</evidence>
<keyword evidence="6" id="KW-0408">Iron</keyword>
<keyword evidence="5" id="KW-0663">Pyridoxal phosphate</keyword>
<dbReference type="Gene3D" id="1.10.260.50">
    <property type="match status" value="1"/>
</dbReference>
<keyword evidence="7" id="KW-0411">Iron-sulfur</keyword>
<comment type="similarity">
    <text evidence="2">Belongs to the class-V pyridoxal-phosphate-dependent aminotransferase family. NifS/IscS subfamily.</text>
</comment>
<evidence type="ECO:0000256" key="6">
    <source>
        <dbReference type="ARBA" id="ARBA00023004"/>
    </source>
</evidence>
<dbReference type="Gene3D" id="3.40.640.10">
    <property type="entry name" value="Type I PLP-dependent aspartate aminotransferase-like (Major domain)"/>
    <property type="match status" value="1"/>
</dbReference>
<dbReference type="RefSeq" id="WP_169394409.1">
    <property type="nucleotide sequence ID" value="NZ_JAAXKY010000007.1"/>
</dbReference>
<feature type="domain" description="Aminotransferase class V" evidence="9">
    <location>
        <begin position="6"/>
        <end position="382"/>
    </location>
</feature>
<comment type="caution">
    <text evidence="10">The sequence shown here is derived from an EMBL/GenBank/DDBJ whole genome shotgun (WGS) entry which is preliminary data.</text>
</comment>
<evidence type="ECO:0000256" key="7">
    <source>
        <dbReference type="ARBA" id="ARBA00023014"/>
    </source>
</evidence>
<proteinExistence type="inferred from homology"/>
<dbReference type="InterPro" id="IPR015421">
    <property type="entry name" value="PyrdxlP-dep_Trfase_major"/>
</dbReference>
<keyword evidence="3" id="KW-0808">Transferase</keyword>
<dbReference type="InterPro" id="IPR015424">
    <property type="entry name" value="PyrdxlP-dep_Trfase"/>
</dbReference>
<reference evidence="10 11" key="1">
    <citation type="submission" date="2020-04" db="EMBL/GenBank/DDBJ databases">
        <authorList>
            <person name="Klaysubun C."/>
            <person name="Duangmal K."/>
            <person name="Lipun K."/>
        </authorList>
    </citation>
    <scope>NUCLEOTIDE SEQUENCE [LARGE SCALE GENOMIC DNA]</scope>
    <source>
        <strain evidence="10 11">JCM 11839</strain>
    </source>
</reference>
<dbReference type="InterPro" id="IPR015422">
    <property type="entry name" value="PyrdxlP-dep_Trfase_small"/>
</dbReference>
<evidence type="ECO:0000256" key="4">
    <source>
        <dbReference type="ARBA" id="ARBA00022723"/>
    </source>
</evidence>
<protein>
    <submittedName>
        <fullName evidence="10">Cysteine desulfurase</fullName>
    </submittedName>
</protein>
<dbReference type="Gene3D" id="3.90.1150.10">
    <property type="entry name" value="Aspartate Aminotransferase, domain 1"/>
    <property type="match status" value="1"/>
</dbReference>
<dbReference type="InterPro" id="IPR000192">
    <property type="entry name" value="Aminotrans_V_dom"/>
</dbReference>
<dbReference type="Pfam" id="PF00266">
    <property type="entry name" value="Aminotran_5"/>
    <property type="match status" value="1"/>
</dbReference>
<accession>A0ABX1R7H9</accession>
<evidence type="ECO:0000259" key="9">
    <source>
        <dbReference type="Pfam" id="PF00266"/>
    </source>
</evidence>
<organism evidence="10 11">
    <name type="scientific">Pseudonocardia xinjiangensis</name>
    <dbReference type="NCBI Taxonomy" id="75289"/>
    <lineage>
        <taxon>Bacteria</taxon>
        <taxon>Bacillati</taxon>
        <taxon>Actinomycetota</taxon>
        <taxon>Actinomycetes</taxon>
        <taxon>Pseudonocardiales</taxon>
        <taxon>Pseudonocardiaceae</taxon>
        <taxon>Pseudonocardia</taxon>
    </lineage>
</organism>
<dbReference type="InterPro" id="IPR016454">
    <property type="entry name" value="Cysteine_dSase"/>
</dbReference>
<keyword evidence="4" id="KW-0479">Metal-binding</keyword>
<evidence type="ECO:0000313" key="11">
    <source>
        <dbReference type="Proteomes" id="UP001296706"/>
    </source>
</evidence>
<comment type="catalytic activity">
    <reaction evidence="8">
        <text>(sulfur carrier)-H + L-cysteine = (sulfur carrier)-SH + L-alanine</text>
        <dbReference type="Rhea" id="RHEA:43892"/>
        <dbReference type="Rhea" id="RHEA-COMP:14737"/>
        <dbReference type="Rhea" id="RHEA-COMP:14739"/>
        <dbReference type="ChEBI" id="CHEBI:29917"/>
        <dbReference type="ChEBI" id="CHEBI:35235"/>
        <dbReference type="ChEBI" id="CHEBI:57972"/>
        <dbReference type="ChEBI" id="CHEBI:64428"/>
        <dbReference type="EC" id="2.8.1.7"/>
    </reaction>
</comment>
<evidence type="ECO:0000256" key="8">
    <source>
        <dbReference type="ARBA" id="ARBA00050776"/>
    </source>
</evidence>
<evidence type="ECO:0000313" key="10">
    <source>
        <dbReference type="EMBL" id="NMH76333.1"/>
    </source>
</evidence>
<dbReference type="PIRSF" id="PIRSF005572">
    <property type="entry name" value="NifS"/>
    <property type="match status" value="1"/>
</dbReference>
<evidence type="ECO:0000256" key="2">
    <source>
        <dbReference type="ARBA" id="ARBA00006490"/>
    </source>
</evidence>
<dbReference type="PANTHER" id="PTHR11601:SF34">
    <property type="entry name" value="CYSTEINE DESULFURASE"/>
    <property type="match status" value="1"/>
</dbReference>
<name>A0ABX1R7H9_9PSEU</name>
<comment type="cofactor">
    <cofactor evidence="1">
        <name>pyridoxal 5'-phosphate</name>
        <dbReference type="ChEBI" id="CHEBI:597326"/>
    </cofactor>
</comment>
<dbReference type="PANTHER" id="PTHR11601">
    <property type="entry name" value="CYSTEINE DESULFURYLASE FAMILY MEMBER"/>
    <property type="match status" value="1"/>
</dbReference>